<proteinExistence type="predicted"/>
<name>A0A3P3XN85_9SPIR</name>
<gene>
    <name evidence="3" type="ORF">SPIRO4BDMA_40317</name>
</gene>
<dbReference type="Pfam" id="PF03793">
    <property type="entry name" value="PASTA"/>
    <property type="match status" value="2"/>
</dbReference>
<evidence type="ECO:0000259" key="2">
    <source>
        <dbReference type="PROSITE" id="PS51178"/>
    </source>
</evidence>
<dbReference type="SMART" id="SM00740">
    <property type="entry name" value="PASTA"/>
    <property type="match status" value="3"/>
</dbReference>
<dbReference type="Gene3D" id="3.30.10.20">
    <property type="match status" value="3"/>
</dbReference>
<feature type="domain" description="PASTA" evidence="2">
    <location>
        <begin position="78"/>
        <end position="145"/>
    </location>
</feature>
<reference evidence="3" key="1">
    <citation type="submission" date="2017-02" db="EMBL/GenBank/DDBJ databases">
        <authorList>
            <person name="Regsiter A."/>
            <person name="William W."/>
        </authorList>
    </citation>
    <scope>NUCLEOTIDE SEQUENCE</scope>
    <source>
        <strain evidence="3">BdmA 4</strain>
    </source>
</reference>
<accession>A0A3P3XN85</accession>
<dbReference type="EMBL" id="FWDO01000004">
    <property type="protein sequence ID" value="SLM17748.1"/>
    <property type="molecule type" value="Genomic_DNA"/>
</dbReference>
<evidence type="ECO:0000256" key="1">
    <source>
        <dbReference type="SAM" id="Phobius"/>
    </source>
</evidence>
<dbReference type="AlphaFoldDB" id="A0A3P3XN85"/>
<evidence type="ECO:0000313" key="3">
    <source>
        <dbReference type="EMBL" id="SLM17748.1"/>
    </source>
</evidence>
<dbReference type="CDD" id="cd06577">
    <property type="entry name" value="PASTA_pknB"/>
    <property type="match status" value="3"/>
</dbReference>
<keyword evidence="1" id="KW-1133">Transmembrane helix</keyword>
<feature type="transmembrane region" description="Helical" evidence="1">
    <location>
        <begin position="53"/>
        <end position="76"/>
    </location>
</feature>
<keyword evidence="1" id="KW-0812">Transmembrane</keyword>
<feature type="domain" description="PASTA" evidence="2">
    <location>
        <begin position="222"/>
        <end position="289"/>
    </location>
</feature>
<dbReference type="PROSITE" id="PS51178">
    <property type="entry name" value="PASTA"/>
    <property type="match status" value="2"/>
</dbReference>
<dbReference type="InterPro" id="IPR005543">
    <property type="entry name" value="PASTA_dom"/>
</dbReference>
<protein>
    <submittedName>
        <fullName evidence="3">PASTA domain containing protein</fullName>
    </submittedName>
</protein>
<sequence length="365" mass="40226">MAKKDIKDFTQTIKESTSKAPEKVSATLKTVAETASDQHKRISEWTKPQKRTFVLFALLMFLVMVLVAVLVFFATLKGEERTMVPDVRRMDLADALMKMQQRELYPRLTLRFTDNPLDRNLVLDQSPPAGSIVKAGRRINLVVSRGAVLDKVEDYSGRNIDDLKLYLQGLSTTTKVLVSIREPPLYIFDNSAPGIILDQTPKPGTEISGPTVLDLVVSKGPEAKDIPMPSLIGLSLREMASKAATTPLVFKYKMRAAHDKENPGTVVEQSVEADTTLKQLDTVQITVASPTARKGYTSGIFEYTLPEYPYVVPVEIDVIAPDGTRKSIYSVRHPGGAFNAPFSVQSGSVLVLMVSGAEVTRKEVK</sequence>
<organism evidence="3">
    <name type="scientific">uncultured spirochete</name>
    <dbReference type="NCBI Taxonomy" id="156406"/>
    <lineage>
        <taxon>Bacteria</taxon>
        <taxon>Pseudomonadati</taxon>
        <taxon>Spirochaetota</taxon>
        <taxon>Spirochaetia</taxon>
        <taxon>Spirochaetales</taxon>
        <taxon>environmental samples</taxon>
    </lineage>
</organism>
<keyword evidence="1" id="KW-0472">Membrane</keyword>